<sequence>MRLFALMKRLFLLILIFNAIAAHAQTDASEIIRKAIESKTRNNPEQKLETFRIKAYNKLLITANPDSIAGHIDSVFIGKHTPRPIFVKVDSSDYHFKKYISKYHLFESEKVSRYEFAEERLKENILGAKMGGFSQPVYEIMGVKLHSFSVYEPRYELLTTKYISPLADDALENFEYAFLGNQTVNDRQTAKIAFKSKRRFRGGGLFGTLNIDLENYAVAKAEIRYLGVLDLKVLYEFRYEAAQQLWMPSETTFRIAKGKNDSNIKILGATLEFDPENQESSRQKFASDRSYVLSQTWFSEAEFNVPIKVRHVAVESEITDAAVKRDDDFWQQNRLSPLDSRDIETYPALDSISHSEKIESRLRLARKFLNGYIPIGPFDLGLRYLATVNNYEGFRLGLGGVTNDKFSKKYRIEGYAAYGTKDGRWKYSLGGAVRLGNYTGSWIGGSFTDDLQEIASTRFITDRRPFKIYDARAINVSSFYNHKTWRGYIETRIIPKTESVWQLTYSHIEPKFDYTFNYRGKLYDEFNLTLASVAIQWNPFSSYMQTPMARIETEKRFPKFTFQFTQAMPKFTDNDFSFGKVDARVDFEKPFLDGQKFSALFQAGLAYGNVPLTHLYNMSPNNPVKDHIQQRITFAGKNSFETMLFNEFFSSRYAMLQVKHSSPRLTIVKKVRPFFTIVSRGAFGSMQNPEQHIGFDYKTLDKGFFESGLEINQIYSGFGLAGFYRYGAYSMPDFEDNIAVKLTFTLNLGI</sequence>
<name>A0A7Y8Y2B3_9FLAO</name>
<keyword evidence="1" id="KW-0732">Signal</keyword>
<evidence type="ECO:0000313" key="3">
    <source>
        <dbReference type="Proteomes" id="UP000535020"/>
    </source>
</evidence>
<organism evidence="2 3">
    <name type="scientific">Flavobacterium agri</name>
    <dbReference type="NCBI Taxonomy" id="2743471"/>
    <lineage>
        <taxon>Bacteria</taxon>
        <taxon>Pseudomonadati</taxon>
        <taxon>Bacteroidota</taxon>
        <taxon>Flavobacteriia</taxon>
        <taxon>Flavobacteriales</taxon>
        <taxon>Flavobacteriaceae</taxon>
        <taxon>Flavobacterium</taxon>
    </lineage>
</organism>
<dbReference type="GO" id="GO:0004180">
    <property type="term" value="F:carboxypeptidase activity"/>
    <property type="evidence" value="ECO:0007669"/>
    <property type="project" value="UniProtKB-KW"/>
</dbReference>
<dbReference type="Proteomes" id="UP000535020">
    <property type="component" value="Unassembled WGS sequence"/>
</dbReference>
<comment type="caution">
    <text evidence="2">The sequence shown here is derived from an EMBL/GenBank/DDBJ whole genome shotgun (WGS) entry which is preliminary data.</text>
</comment>
<reference evidence="2 3" key="1">
    <citation type="submission" date="2020-07" db="EMBL/GenBank/DDBJ databases">
        <authorList>
            <person name="Sun Q."/>
        </authorList>
    </citation>
    <scope>NUCLEOTIDE SEQUENCE [LARGE SCALE GENOMIC DNA]</scope>
    <source>
        <strain evidence="2 3">MAH-1</strain>
    </source>
</reference>
<dbReference type="RefSeq" id="WP_176005428.1">
    <property type="nucleotide sequence ID" value="NZ_JABWMI010000008.1"/>
</dbReference>
<evidence type="ECO:0000313" key="2">
    <source>
        <dbReference type="EMBL" id="NYA70603.1"/>
    </source>
</evidence>
<dbReference type="EMBL" id="JACBJI010000002">
    <property type="protein sequence ID" value="NYA70603.1"/>
    <property type="molecule type" value="Genomic_DNA"/>
</dbReference>
<feature type="signal peptide" evidence="1">
    <location>
        <begin position="1"/>
        <end position="24"/>
    </location>
</feature>
<proteinExistence type="predicted"/>
<keyword evidence="3" id="KW-1185">Reference proteome</keyword>
<dbReference type="AlphaFoldDB" id="A0A7Y8Y2B3"/>
<gene>
    <name evidence="2" type="ORF">HZF10_06705</name>
</gene>
<dbReference type="InterPro" id="IPR043741">
    <property type="entry name" value="DUF5686"/>
</dbReference>
<keyword evidence="2" id="KW-0121">Carboxypeptidase</keyword>
<dbReference type="Pfam" id="PF18939">
    <property type="entry name" value="DUF5686"/>
    <property type="match status" value="1"/>
</dbReference>
<feature type="chain" id="PRO_5030900076" evidence="1">
    <location>
        <begin position="25"/>
        <end position="750"/>
    </location>
</feature>
<keyword evidence="2" id="KW-0378">Hydrolase</keyword>
<protein>
    <submittedName>
        <fullName evidence="2">Carboxypeptidase-like regulatory domain-containing protein</fullName>
    </submittedName>
</protein>
<keyword evidence="2" id="KW-0645">Protease</keyword>
<evidence type="ECO:0000256" key="1">
    <source>
        <dbReference type="SAM" id="SignalP"/>
    </source>
</evidence>
<accession>A0A7Y8Y2B3</accession>